<feature type="domain" description="2Fe-2S ferredoxin-type" evidence="5">
    <location>
        <begin position="3"/>
        <end position="83"/>
    </location>
</feature>
<evidence type="ECO:0000313" key="7">
    <source>
        <dbReference type="EMBL" id="GLI53883.1"/>
    </source>
</evidence>
<protein>
    <submittedName>
        <fullName evidence="7">Uncharacterized protein</fullName>
    </submittedName>
</protein>
<dbReference type="Pfam" id="PF13510">
    <property type="entry name" value="Fer2_4"/>
    <property type="match status" value="1"/>
</dbReference>
<evidence type="ECO:0000259" key="6">
    <source>
        <dbReference type="PROSITE" id="PS51379"/>
    </source>
</evidence>
<dbReference type="InterPro" id="IPR036010">
    <property type="entry name" value="2Fe-2S_ferredoxin-like_sf"/>
</dbReference>
<evidence type="ECO:0000256" key="4">
    <source>
        <dbReference type="ARBA" id="ARBA00023014"/>
    </source>
</evidence>
<dbReference type="SUPFAM" id="SSF54292">
    <property type="entry name" value="2Fe-2S ferredoxin-like"/>
    <property type="match status" value="1"/>
</dbReference>
<sequence>MGDSVVIKINNKEIKASPDQTVLKVAKMHGIDIPALCYLEGLEPYGACRLCLVEVIKGTKTGITTSCTLKVQKDMEVLTDTEAVSNYRKILLELYLAKAPNSEIIKEIALKYGVTETRFSKKIEPQDPLQNKCILCGLCIRVCESMGVTAISYIGRGSYTRINTPYLEPSQDCTGCGACAKVCPTEAIKIEDIGKKRIMISWSKTELNLKQCMLCGKYFSTGSFVEHVLKNAGQTDEELKNLCSDCRRKFFSKKITALSIFKKQ</sequence>
<dbReference type="Gene3D" id="3.10.20.740">
    <property type="match status" value="1"/>
</dbReference>
<dbReference type="InterPro" id="IPR017896">
    <property type="entry name" value="4Fe4S_Fe-S-bd"/>
</dbReference>
<dbReference type="PROSITE" id="PS51085">
    <property type="entry name" value="2FE2S_FER_2"/>
    <property type="match status" value="1"/>
</dbReference>
<dbReference type="PROSITE" id="PS00198">
    <property type="entry name" value="4FE4S_FER_1"/>
    <property type="match status" value="1"/>
</dbReference>
<dbReference type="GO" id="GO:0051539">
    <property type="term" value="F:4 iron, 4 sulfur cluster binding"/>
    <property type="evidence" value="ECO:0007669"/>
    <property type="project" value="UniProtKB-KW"/>
</dbReference>
<dbReference type="GO" id="GO:0016020">
    <property type="term" value="C:membrane"/>
    <property type="evidence" value="ECO:0007669"/>
    <property type="project" value="InterPro"/>
</dbReference>
<keyword evidence="3" id="KW-0408">Iron</keyword>
<dbReference type="PANTHER" id="PTHR24960:SF84">
    <property type="entry name" value="HYDROGENASE SUBUNIT"/>
    <property type="match status" value="1"/>
</dbReference>
<dbReference type="GO" id="GO:0046872">
    <property type="term" value="F:metal ion binding"/>
    <property type="evidence" value="ECO:0007669"/>
    <property type="project" value="UniProtKB-KW"/>
</dbReference>
<dbReference type="InterPro" id="IPR050157">
    <property type="entry name" value="PSI_iron-sulfur_center"/>
</dbReference>
<reference evidence="7" key="1">
    <citation type="submission" date="2022-12" db="EMBL/GenBank/DDBJ databases">
        <title>Reference genome sequencing for broad-spectrum identification of bacterial and archaeal isolates by mass spectrometry.</title>
        <authorList>
            <person name="Sekiguchi Y."/>
            <person name="Tourlousse D.M."/>
        </authorList>
    </citation>
    <scope>NUCLEOTIDE SEQUENCE</scope>
    <source>
        <strain evidence="7">TSL-P1</strain>
    </source>
</reference>
<accession>A0A9W6LL23</accession>
<dbReference type="Proteomes" id="UP001144297">
    <property type="component" value="Unassembled WGS sequence"/>
</dbReference>
<dbReference type="Gene3D" id="3.30.70.20">
    <property type="match status" value="1"/>
</dbReference>
<dbReference type="PROSITE" id="PS51379">
    <property type="entry name" value="4FE4S_FER_2"/>
    <property type="match status" value="2"/>
</dbReference>
<dbReference type="PANTHER" id="PTHR24960">
    <property type="entry name" value="PHOTOSYSTEM I IRON-SULFUR CENTER-RELATED"/>
    <property type="match status" value="1"/>
</dbReference>
<dbReference type="EMBL" id="BSDX01000001">
    <property type="protein sequence ID" value="GLI53883.1"/>
    <property type="molecule type" value="Genomic_DNA"/>
</dbReference>
<keyword evidence="1" id="KW-0004">4Fe-4S</keyword>
<feature type="domain" description="4Fe-4S ferredoxin-type" evidence="6">
    <location>
        <begin position="163"/>
        <end position="193"/>
    </location>
</feature>
<dbReference type="CDD" id="cd00207">
    <property type="entry name" value="fer2"/>
    <property type="match status" value="1"/>
</dbReference>
<proteinExistence type="predicted"/>
<evidence type="ECO:0000256" key="2">
    <source>
        <dbReference type="ARBA" id="ARBA00022723"/>
    </source>
</evidence>
<feature type="domain" description="4Fe-4S ferredoxin-type" evidence="6">
    <location>
        <begin position="121"/>
        <end position="153"/>
    </location>
</feature>
<evidence type="ECO:0000256" key="3">
    <source>
        <dbReference type="ARBA" id="ARBA00023004"/>
    </source>
</evidence>
<name>A0A9W6LL23_9BACT</name>
<dbReference type="InterPro" id="IPR017900">
    <property type="entry name" value="4Fe4S_Fe_S_CS"/>
</dbReference>
<evidence type="ECO:0000256" key="1">
    <source>
        <dbReference type="ARBA" id="ARBA00022485"/>
    </source>
</evidence>
<dbReference type="PROSITE" id="PS00641">
    <property type="entry name" value="COMPLEX1_75K_1"/>
    <property type="match status" value="1"/>
</dbReference>
<dbReference type="GO" id="GO:0008137">
    <property type="term" value="F:NADH dehydrogenase (ubiquinone) activity"/>
    <property type="evidence" value="ECO:0007669"/>
    <property type="project" value="InterPro"/>
</dbReference>
<keyword evidence="8" id="KW-1185">Reference proteome</keyword>
<dbReference type="AlphaFoldDB" id="A0A9W6LL23"/>
<dbReference type="GO" id="GO:0042773">
    <property type="term" value="P:ATP synthesis coupled electron transport"/>
    <property type="evidence" value="ECO:0007669"/>
    <property type="project" value="InterPro"/>
</dbReference>
<comment type="caution">
    <text evidence="7">The sequence shown here is derived from an EMBL/GenBank/DDBJ whole genome shotgun (WGS) entry which is preliminary data.</text>
</comment>
<organism evidence="7 8">
    <name type="scientific">Thermodesulfovibrio yellowstonii</name>
    <dbReference type="NCBI Taxonomy" id="28262"/>
    <lineage>
        <taxon>Bacteria</taxon>
        <taxon>Pseudomonadati</taxon>
        <taxon>Nitrospirota</taxon>
        <taxon>Thermodesulfovibrionia</taxon>
        <taxon>Thermodesulfovibrionales</taxon>
        <taxon>Thermodesulfovibrionaceae</taxon>
        <taxon>Thermodesulfovibrio</taxon>
    </lineage>
</organism>
<dbReference type="InterPro" id="IPR001041">
    <property type="entry name" value="2Fe-2S_ferredoxin-type"/>
</dbReference>
<dbReference type="SUPFAM" id="SSF54862">
    <property type="entry name" value="4Fe-4S ferredoxins"/>
    <property type="match status" value="1"/>
</dbReference>
<evidence type="ECO:0000259" key="5">
    <source>
        <dbReference type="PROSITE" id="PS51085"/>
    </source>
</evidence>
<dbReference type="InterPro" id="IPR000283">
    <property type="entry name" value="NADH_UbQ_OxRdtase_75kDa_su_CS"/>
</dbReference>
<evidence type="ECO:0000313" key="8">
    <source>
        <dbReference type="Proteomes" id="UP001144297"/>
    </source>
</evidence>
<dbReference type="Pfam" id="PF14697">
    <property type="entry name" value="Fer4_21"/>
    <property type="match status" value="1"/>
</dbReference>
<keyword evidence="4" id="KW-0411">Iron-sulfur</keyword>
<keyword evidence="2" id="KW-0479">Metal-binding</keyword>
<gene>
    <name evidence="7" type="ORF">TISLANDTSLP1_15760</name>
</gene>